<dbReference type="AlphaFoldDB" id="A0A810L0G5"/>
<proteinExistence type="predicted"/>
<name>A0A810L0G5_9ACTN</name>
<dbReference type="RefSeq" id="WP_157034849.1">
    <property type="nucleotide sequence ID" value="NZ_AP023354.1"/>
</dbReference>
<dbReference type="EMBL" id="AP023354">
    <property type="protein sequence ID" value="BCJ27931.1"/>
    <property type="molecule type" value="Genomic_DNA"/>
</dbReference>
<sequence length="69" mass="6984">MSLAIFGLLLLAAAVLLGWKKTRAALAVIVGVLLGVVIAGSDGHVAHAAHSVVDAIRSGLDAIGAWIWS</sequence>
<evidence type="ECO:0000313" key="2">
    <source>
        <dbReference type="Proteomes" id="UP000680750"/>
    </source>
</evidence>
<evidence type="ECO:0000313" key="1">
    <source>
        <dbReference type="EMBL" id="BCJ27931.1"/>
    </source>
</evidence>
<keyword evidence="2" id="KW-1185">Reference proteome</keyword>
<protein>
    <submittedName>
        <fullName evidence="1">Uncharacterized protein</fullName>
    </submittedName>
</protein>
<accession>A0A810L0G5</accession>
<dbReference type="KEGG" id="aser:Asera_20390"/>
<organism evidence="1 2">
    <name type="scientific">Actinocatenispora sera</name>
    <dbReference type="NCBI Taxonomy" id="390989"/>
    <lineage>
        <taxon>Bacteria</taxon>
        <taxon>Bacillati</taxon>
        <taxon>Actinomycetota</taxon>
        <taxon>Actinomycetes</taxon>
        <taxon>Micromonosporales</taxon>
        <taxon>Micromonosporaceae</taxon>
        <taxon>Actinocatenispora</taxon>
    </lineage>
</organism>
<reference evidence="1" key="1">
    <citation type="submission" date="2020-08" db="EMBL/GenBank/DDBJ databases">
        <title>Whole genome shotgun sequence of Actinocatenispora sera NBRC 101916.</title>
        <authorList>
            <person name="Komaki H."/>
            <person name="Tamura T."/>
        </authorList>
    </citation>
    <scope>NUCLEOTIDE SEQUENCE</scope>
    <source>
        <strain evidence="1">NBRC 101916</strain>
    </source>
</reference>
<gene>
    <name evidence="1" type="ORF">Asera_20390</name>
</gene>
<dbReference type="Proteomes" id="UP000680750">
    <property type="component" value="Chromosome"/>
</dbReference>